<name>A0A4Z2JFC8_9TELE</name>
<reference evidence="2 3" key="1">
    <citation type="submission" date="2019-03" db="EMBL/GenBank/DDBJ databases">
        <title>First draft genome of Liparis tanakae, snailfish: a comprehensive survey of snailfish specific genes.</title>
        <authorList>
            <person name="Kim W."/>
            <person name="Song I."/>
            <person name="Jeong J.-H."/>
            <person name="Kim D."/>
            <person name="Kim S."/>
            <person name="Ryu S."/>
            <person name="Song J.Y."/>
            <person name="Lee S.K."/>
        </authorList>
    </citation>
    <scope>NUCLEOTIDE SEQUENCE [LARGE SCALE GENOMIC DNA]</scope>
    <source>
        <tissue evidence="2">Muscle</tissue>
    </source>
</reference>
<protein>
    <submittedName>
        <fullName evidence="2">Uncharacterized protein</fullName>
    </submittedName>
</protein>
<feature type="region of interest" description="Disordered" evidence="1">
    <location>
        <begin position="58"/>
        <end position="89"/>
    </location>
</feature>
<evidence type="ECO:0000313" key="3">
    <source>
        <dbReference type="Proteomes" id="UP000314294"/>
    </source>
</evidence>
<dbReference type="EMBL" id="SRLO01000005">
    <property type="protein sequence ID" value="TNN88503.1"/>
    <property type="molecule type" value="Genomic_DNA"/>
</dbReference>
<evidence type="ECO:0000256" key="1">
    <source>
        <dbReference type="SAM" id="MobiDB-lite"/>
    </source>
</evidence>
<proteinExistence type="predicted"/>
<organism evidence="2 3">
    <name type="scientific">Liparis tanakae</name>
    <name type="common">Tanaka's snailfish</name>
    <dbReference type="NCBI Taxonomy" id="230148"/>
    <lineage>
        <taxon>Eukaryota</taxon>
        <taxon>Metazoa</taxon>
        <taxon>Chordata</taxon>
        <taxon>Craniata</taxon>
        <taxon>Vertebrata</taxon>
        <taxon>Euteleostomi</taxon>
        <taxon>Actinopterygii</taxon>
        <taxon>Neopterygii</taxon>
        <taxon>Teleostei</taxon>
        <taxon>Neoteleostei</taxon>
        <taxon>Acanthomorphata</taxon>
        <taxon>Eupercaria</taxon>
        <taxon>Perciformes</taxon>
        <taxon>Cottioidei</taxon>
        <taxon>Cottales</taxon>
        <taxon>Liparidae</taxon>
        <taxon>Liparis</taxon>
    </lineage>
</organism>
<comment type="caution">
    <text evidence="2">The sequence shown here is derived from an EMBL/GenBank/DDBJ whole genome shotgun (WGS) entry which is preliminary data.</text>
</comment>
<sequence>MDDHSTISEQGTCSATAVLQQSVPLHSWSTAGGRSWLTMPAILSTLLPQMTVSVAPRLVTESRDQHYTPAPTPTPAPAKNQRTRPSLGHLCPRSSLPDPWRSVLVPAILLHPGPTAPHSSAILGSSPLAQYLLLQPGFPATEQTNTGRAP</sequence>
<dbReference type="Proteomes" id="UP000314294">
    <property type="component" value="Unassembled WGS sequence"/>
</dbReference>
<gene>
    <name evidence="2" type="ORF">EYF80_001286</name>
</gene>
<dbReference type="AlphaFoldDB" id="A0A4Z2JFC8"/>
<keyword evidence="3" id="KW-1185">Reference proteome</keyword>
<accession>A0A4Z2JFC8</accession>
<evidence type="ECO:0000313" key="2">
    <source>
        <dbReference type="EMBL" id="TNN88503.1"/>
    </source>
</evidence>